<evidence type="ECO:0000313" key="3">
    <source>
        <dbReference type="EMBL" id="SCB41718.1"/>
    </source>
</evidence>
<dbReference type="Pfam" id="PF08495">
    <property type="entry name" value="FIST"/>
    <property type="match status" value="1"/>
</dbReference>
<dbReference type="SMART" id="SM00897">
    <property type="entry name" value="FIST"/>
    <property type="match status" value="1"/>
</dbReference>
<accession>A0A1C3WP65</accession>
<dbReference type="PANTHER" id="PTHR40252:SF2">
    <property type="entry name" value="BLR0328 PROTEIN"/>
    <property type="match status" value="1"/>
</dbReference>
<feature type="domain" description="FIST" evidence="1">
    <location>
        <begin position="38"/>
        <end position="240"/>
    </location>
</feature>
<dbReference type="Pfam" id="PF10442">
    <property type="entry name" value="FIST_C"/>
    <property type="match status" value="1"/>
</dbReference>
<organism evidence="3 4">
    <name type="scientific">Bradyrhizobium yuanmingense</name>
    <dbReference type="NCBI Taxonomy" id="108015"/>
    <lineage>
        <taxon>Bacteria</taxon>
        <taxon>Pseudomonadati</taxon>
        <taxon>Pseudomonadota</taxon>
        <taxon>Alphaproteobacteria</taxon>
        <taxon>Hyphomicrobiales</taxon>
        <taxon>Nitrobacteraceae</taxon>
        <taxon>Bradyrhizobium</taxon>
    </lineage>
</organism>
<feature type="domain" description="FIST C-domain" evidence="2">
    <location>
        <begin position="241"/>
        <end position="371"/>
    </location>
</feature>
<protein>
    <submittedName>
        <fullName evidence="3">Uncharacterized conserved protein, contains FIST_N domain</fullName>
    </submittedName>
</protein>
<dbReference type="RefSeq" id="WP_036031395.1">
    <property type="nucleotide sequence ID" value="NZ_FMAE01000006.1"/>
</dbReference>
<dbReference type="AlphaFoldDB" id="A0A1C3WP65"/>
<evidence type="ECO:0000313" key="4">
    <source>
        <dbReference type="Proteomes" id="UP000183174"/>
    </source>
</evidence>
<dbReference type="SMART" id="SM01204">
    <property type="entry name" value="FIST_C"/>
    <property type="match status" value="1"/>
</dbReference>
<reference evidence="3 4" key="1">
    <citation type="submission" date="2016-08" db="EMBL/GenBank/DDBJ databases">
        <authorList>
            <person name="Seilhamer J.J."/>
        </authorList>
    </citation>
    <scope>NUCLEOTIDE SEQUENCE [LARGE SCALE GENOMIC DNA]</scope>
    <source>
        <strain evidence="3 4">CCBAU 10071</strain>
    </source>
</reference>
<gene>
    <name evidence="3" type="ORF">GA0061099_1006611</name>
</gene>
<dbReference type="EMBL" id="FMAE01000006">
    <property type="protein sequence ID" value="SCB41718.1"/>
    <property type="molecule type" value="Genomic_DNA"/>
</dbReference>
<dbReference type="InterPro" id="IPR013702">
    <property type="entry name" value="FIST_domain_N"/>
</dbReference>
<dbReference type="PANTHER" id="PTHR40252">
    <property type="entry name" value="BLR0328 PROTEIN"/>
    <property type="match status" value="1"/>
</dbReference>
<evidence type="ECO:0000259" key="2">
    <source>
        <dbReference type="SMART" id="SM01204"/>
    </source>
</evidence>
<sequence length="388" mass="42460">MGQTDFRFGGASGVAVAKSKAASVDDAVAELAAQLPSDGLALILVFLSPSYDPHRFIAEISRQFDDTEVCGCTTAGELAPDGWDENSVVALAFSRADFSAVVRPIFNLDSFRVEDGRRIGGELRHELLRATPQVERGSPFGLVLIDGLCRREEAVMSAIYASLDDIPVVGGSAGDGLRFEKTFVFFDGKAHSNAALLILLNTSLPFRVFKCDNFEPQAQKMVVTEADIENRMVRELNAEPAAQEYSRVVGIMDAKLDPFSFASHPVLVRVGGAYYARSIQRVEPDGSLHFFCAIDEGMVLTAATSRSLVGAARETFADIRDQIGDVSLYIGFECLLRRLDAEQHQLARDMSELYRQNRVIGFHTYGEQFGSMHVNQTFTGVAIGRRPS</sequence>
<dbReference type="Proteomes" id="UP000183174">
    <property type="component" value="Unassembled WGS sequence"/>
</dbReference>
<name>A0A1C3WP65_9BRAD</name>
<proteinExistence type="predicted"/>
<evidence type="ECO:0000259" key="1">
    <source>
        <dbReference type="SMART" id="SM00897"/>
    </source>
</evidence>
<dbReference type="InterPro" id="IPR019494">
    <property type="entry name" value="FIST_C"/>
</dbReference>